<evidence type="ECO:0000256" key="2">
    <source>
        <dbReference type="SAM" id="Phobius"/>
    </source>
</evidence>
<feature type="region of interest" description="Disordered" evidence="1">
    <location>
        <begin position="1"/>
        <end position="23"/>
    </location>
</feature>
<keyword evidence="2" id="KW-0812">Transmembrane</keyword>
<feature type="compositionally biased region" description="Pro residues" evidence="1">
    <location>
        <begin position="1"/>
        <end position="19"/>
    </location>
</feature>
<reference evidence="3 4" key="1">
    <citation type="submission" date="2017-03" db="EMBL/GenBank/DDBJ databases">
        <title>Genomes of endolithic fungi from Antarctica.</title>
        <authorList>
            <person name="Coleine C."/>
            <person name="Masonjones S."/>
            <person name="Stajich J.E."/>
        </authorList>
    </citation>
    <scope>NUCLEOTIDE SEQUENCE [LARGE SCALE GENOMIC DNA]</scope>
    <source>
        <strain evidence="3 4">CCFEE 6315</strain>
    </source>
</reference>
<organism evidence="3 4">
    <name type="scientific">Salinomyces thailandicus</name>
    <dbReference type="NCBI Taxonomy" id="706561"/>
    <lineage>
        <taxon>Eukaryota</taxon>
        <taxon>Fungi</taxon>
        <taxon>Dikarya</taxon>
        <taxon>Ascomycota</taxon>
        <taxon>Pezizomycotina</taxon>
        <taxon>Dothideomycetes</taxon>
        <taxon>Dothideomycetidae</taxon>
        <taxon>Mycosphaerellales</taxon>
        <taxon>Teratosphaeriaceae</taxon>
        <taxon>Salinomyces</taxon>
    </lineage>
</organism>
<keyword evidence="4" id="KW-1185">Reference proteome</keyword>
<feature type="compositionally biased region" description="Polar residues" evidence="1">
    <location>
        <begin position="296"/>
        <end position="311"/>
    </location>
</feature>
<keyword evidence="2" id="KW-1133">Transmembrane helix</keyword>
<feature type="compositionally biased region" description="Basic and acidic residues" evidence="1">
    <location>
        <begin position="183"/>
        <end position="278"/>
    </location>
</feature>
<dbReference type="Proteomes" id="UP000308549">
    <property type="component" value="Unassembled WGS sequence"/>
</dbReference>
<feature type="transmembrane region" description="Helical" evidence="2">
    <location>
        <begin position="58"/>
        <end position="79"/>
    </location>
</feature>
<feature type="compositionally biased region" description="Low complexity" evidence="1">
    <location>
        <begin position="332"/>
        <end position="345"/>
    </location>
</feature>
<dbReference type="EMBL" id="NAJL01000009">
    <property type="protein sequence ID" value="TKA31073.1"/>
    <property type="molecule type" value="Genomic_DNA"/>
</dbReference>
<name>A0A4U0U781_9PEZI</name>
<evidence type="ECO:0000313" key="4">
    <source>
        <dbReference type="Proteomes" id="UP000308549"/>
    </source>
</evidence>
<feature type="compositionally biased region" description="Gly residues" evidence="1">
    <location>
        <begin position="115"/>
        <end position="124"/>
    </location>
</feature>
<sequence>MPEPPPPPPPPHGHGPRPPGGAASGLPDGNYDIFIVPPHSAGGGFLYLPSMQPHRNSFLLGVACTLLVVGVWTLAVPVVKQWLGQLLASGGVGVLLLVVGVGVAGWAWGKTQGEGESGGGGSGQARGSAGQKQPYEGAQGKSWAPPPSEPGPPPYTPPPQSSAPPPQPEPQPGPKPSATSGWEKAREETRKREEERKRAEALRKRREEAQHARDEAEKAAKAKAEKEKWEQARAREKDLREREARERIARERLAREKDAREKDSREREARERLEREKPGSSTPRPYAASSRYERPTATSYVPSDSSTTSRPYASPRHPTHPHSSPPSPTGLSESSSIPSASTARTTPPPSHRGPYTTSDPDKIRLKAVYLFTETSPSVPLAQLVAGTGSVTDGLILRIKTEGLFIDDDVRGVPQREWDVKAWTLRLIETGDAVAGLRVVRFTTRGSEGKRLVFIVAEQEAGKVEIGLGRLRKGGQVRAVGMSGLKHAEVGGVLGGLGWL</sequence>
<gene>
    <name evidence="3" type="ORF">B0A50_02041</name>
</gene>
<dbReference type="AlphaFoldDB" id="A0A4U0U781"/>
<accession>A0A4U0U781</accession>
<protein>
    <submittedName>
        <fullName evidence="3">Uncharacterized protein</fullName>
    </submittedName>
</protein>
<dbReference type="OrthoDB" id="5421842at2759"/>
<feature type="transmembrane region" description="Helical" evidence="2">
    <location>
        <begin position="86"/>
        <end position="108"/>
    </location>
</feature>
<evidence type="ECO:0000256" key="1">
    <source>
        <dbReference type="SAM" id="MobiDB-lite"/>
    </source>
</evidence>
<feature type="region of interest" description="Disordered" evidence="1">
    <location>
        <begin position="112"/>
        <end position="360"/>
    </location>
</feature>
<evidence type="ECO:0000313" key="3">
    <source>
        <dbReference type="EMBL" id="TKA31073.1"/>
    </source>
</evidence>
<feature type="compositionally biased region" description="Pro residues" evidence="1">
    <location>
        <begin position="144"/>
        <end position="175"/>
    </location>
</feature>
<proteinExistence type="predicted"/>
<comment type="caution">
    <text evidence="3">The sequence shown here is derived from an EMBL/GenBank/DDBJ whole genome shotgun (WGS) entry which is preliminary data.</text>
</comment>
<keyword evidence="2" id="KW-0472">Membrane</keyword>